<evidence type="ECO:0000313" key="2">
    <source>
        <dbReference type="EMBL" id="CAJ37739.1"/>
    </source>
</evidence>
<organism evidence="2 3">
    <name type="scientific">Methanocella arvoryzae (strain DSM 22066 / NBRC 105507 / MRE50)</name>
    <dbReference type="NCBI Taxonomy" id="351160"/>
    <lineage>
        <taxon>Archaea</taxon>
        <taxon>Methanobacteriati</taxon>
        <taxon>Methanobacteriota</taxon>
        <taxon>Stenosarchaea group</taxon>
        <taxon>Methanomicrobia</taxon>
        <taxon>Methanocellales</taxon>
        <taxon>Methanocellaceae</taxon>
        <taxon>Methanocella</taxon>
    </lineage>
</organism>
<keyword evidence="3" id="KW-1185">Reference proteome</keyword>
<dbReference type="STRING" id="351160.RCIX2695"/>
<keyword evidence="1" id="KW-1133">Transmembrane helix</keyword>
<feature type="transmembrane region" description="Helical" evidence="1">
    <location>
        <begin position="12"/>
        <end position="34"/>
    </location>
</feature>
<dbReference type="NCBIfam" id="NF037947">
    <property type="entry name" value="holin_4"/>
    <property type="match status" value="1"/>
</dbReference>
<protein>
    <recommendedName>
        <fullName evidence="4">Membrane-associated protein</fullName>
    </recommendedName>
</protein>
<dbReference type="RefSeq" id="WP_012034847.1">
    <property type="nucleotide sequence ID" value="NC_009464.1"/>
</dbReference>
<sequence length="87" mass="9194">MVAELRPTALGLTAGILWGLAVLVTGLTAALFGYGLKFVDVVGSFYLGYEPTVIGSILGGVWGFFDGLIGGFVFALLYNYLAKKLTK</sequence>
<dbReference type="GeneID" id="5142761"/>
<dbReference type="eggNOG" id="arCOG11653">
    <property type="taxonomic scope" value="Archaea"/>
</dbReference>
<reference evidence="2 3" key="1">
    <citation type="journal article" date="2006" name="Science">
        <title>Genome of rice cluster I archaea -- the key methane producers in the rice rhizosphere.</title>
        <authorList>
            <person name="Erkel C."/>
            <person name="Kube M."/>
            <person name="Reinhardt R."/>
            <person name="Liesack W."/>
        </authorList>
    </citation>
    <scope>NUCLEOTIDE SEQUENCE [LARGE SCALE GENOMIC DNA]</scope>
    <source>
        <strain evidence="3">DSM 22066 / NBRC 105507 / MRE50</strain>
    </source>
</reference>
<keyword evidence="1" id="KW-0472">Membrane</keyword>
<dbReference type="Proteomes" id="UP000000663">
    <property type="component" value="Chromosome"/>
</dbReference>
<dbReference type="OrthoDB" id="189852at2157"/>
<dbReference type="KEGG" id="rci:RCIX2695"/>
<dbReference type="EMBL" id="AM114193">
    <property type="protein sequence ID" value="CAJ37739.1"/>
    <property type="molecule type" value="Genomic_DNA"/>
</dbReference>
<evidence type="ECO:0008006" key="4">
    <source>
        <dbReference type="Google" id="ProtNLM"/>
    </source>
</evidence>
<feature type="transmembrane region" description="Helical" evidence="1">
    <location>
        <begin position="54"/>
        <end position="81"/>
    </location>
</feature>
<name>Q0W1K4_METAR</name>
<dbReference type="AlphaFoldDB" id="Q0W1K4"/>
<proteinExistence type="predicted"/>
<keyword evidence="1" id="KW-0812">Transmembrane</keyword>
<accession>Q0W1K4</accession>
<gene>
    <name evidence="2" type="ORF">RCIX2695</name>
</gene>
<evidence type="ECO:0000313" key="3">
    <source>
        <dbReference type="Proteomes" id="UP000000663"/>
    </source>
</evidence>
<evidence type="ECO:0000256" key="1">
    <source>
        <dbReference type="SAM" id="Phobius"/>
    </source>
</evidence>